<evidence type="ECO:0000313" key="3">
    <source>
        <dbReference type="EMBL" id="GAB77362.1"/>
    </source>
</evidence>
<feature type="region of interest" description="Disordered" evidence="1">
    <location>
        <begin position="258"/>
        <end position="277"/>
    </location>
</feature>
<protein>
    <submittedName>
        <fullName evidence="3">Putative glycerophosphoryl diester phosphodiesterase</fullName>
    </submittedName>
</protein>
<reference evidence="3 4" key="1">
    <citation type="submission" date="2012-08" db="EMBL/GenBank/DDBJ databases">
        <title>Whole genome shotgun sequence of Austwickia chelonae NBRC 105200.</title>
        <authorList>
            <person name="Yoshida I."/>
            <person name="Hosoyama A."/>
            <person name="Tsuchikane K."/>
            <person name="Katsumata H."/>
            <person name="Ando Y."/>
            <person name="Ohji S."/>
            <person name="Hamada M."/>
            <person name="Tamura T."/>
            <person name="Yamazoe A."/>
            <person name="Yamazaki S."/>
            <person name="Fujita N."/>
        </authorList>
    </citation>
    <scope>NUCLEOTIDE SEQUENCE [LARGE SCALE GENOMIC DNA]</scope>
    <source>
        <strain evidence="3 4">NBRC 105200</strain>
    </source>
</reference>
<keyword evidence="4" id="KW-1185">Reference proteome</keyword>
<accession>K6W6A5</accession>
<dbReference type="GO" id="GO:0006629">
    <property type="term" value="P:lipid metabolic process"/>
    <property type="evidence" value="ECO:0007669"/>
    <property type="project" value="InterPro"/>
</dbReference>
<proteinExistence type="predicted"/>
<dbReference type="AlphaFoldDB" id="K6W6A5"/>
<sequence>MTRGGYLTTGPLALAHRGGTRYAPTRGKENTLKAFAAAVDLGYRYLETDVHLTSDGVLLALHDDRLERVSDISGAVAEMTFEEVRRARIGGSEPIPTLRELFTAFPDAHFNIDLKAEGTGPALWALLEEIQAHDRVCVSSFSRSRLWAFRRLSRGRVATAAGRWGITWLRFAPAPLARWIHSPAVAYQIPLHRKIMGRSVTVLTPQFLATAQRTGAQVHVWTIDDIDQMRELFDMGVDGLFTDRIDVLAQVLQERGAWPQHRGRTSGDTDREDQDTR</sequence>
<dbReference type="Gene3D" id="3.20.20.190">
    <property type="entry name" value="Phosphatidylinositol (PI) phosphodiesterase"/>
    <property type="match status" value="1"/>
</dbReference>
<feature type="domain" description="GP-PDE" evidence="2">
    <location>
        <begin position="11"/>
        <end position="252"/>
    </location>
</feature>
<dbReference type="InterPro" id="IPR017946">
    <property type="entry name" value="PLC-like_Pdiesterase_TIM-brl"/>
</dbReference>
<dbReference type="eggNOG" id="COG0584">
    <property type="taxonomic scope" value="Bacteria"/>
</dbReference>
<comment type="caution">
    <text evidence="3">The sequence shown here is derived from an EMBL/GenBank/DDBJ whole genome shotgun (WGS) entry which is preliminary data.</text>
</comment>
<gene>
    <name evidence="3" type="ORF">AUCHE_05_02710</name>
</gene>
<dbReference type="Proteomes" id="UP000008495">
    <property type="component" value="Unassembled WGS sequence"/>
</dbReference>
<dbReference type="STRING" id="100225.SAMN05421595_1190"/>
<dbReference type="Pfam" id="PF03009">
    <property type="entry name" value="GDPD"/>
    <property type="match status" value="1"/>
</dbReference>
<evidence type="ECO:0000313" key="4">
    <source>
        <dbReference type="Proteomes" id="UP000008495"/>
    </source>
</evidence>
<dbReference type="RefSeq" id="WP_006502114.1">
    <property type="nucleotide sequence ID" value="NZ_BAGZ01000005.1"/>
</dbReference>
<feature type="compositionally biased region" description="Basic and acidic residues" evidence="1">
    <location>
        <begin position="265"/>
        <end position="277"/>
    </location>
</feature>
<dbReference type="PANTHER" id="PTHR43805">
    <property type="entry name" value="GLYCEROPHOSPHORYL DIESTER PHOSPHODIESTERASE"/>
    <property type="match status" value="1"/>
</dbReference>
<dbReference type="PANTHER" id="PTHR43805:SF1">
    <property type="entry name" value="GP-PDE DOMAIN-CONTAINING PROTEIN"/>
    <property type="match status" value="1"/>
</dbReference>
<dbReference type="CDD" id="cd08561">
    <property type="entry name" value="GDPD_cytoplasmic_ScUgpQ2_like"/>
    <property type="match status" value="1"/>
</dbReference>
<dbReference type="OrthoDB" id="5241788at2"/>
<evidence type="ECO:0000256" key="1">
    <source>
        <dbReference type="SAM" id="MobiDB-lite"/>
    </source>
</evidence>
<dbReference type="PROSITE" id="PS51704">
    <property type="entry name" value="GP_PDE"/>
    <property type="match status" value="1"/>
</dbReference>
<dbReference type="InterPro" id="IPR030395">
    <property type="entry name" value="GP_PDE_dom"/>
</dbReference>
<name>K6W6A5_9MICO</name>
<organism evidence="3 4">
    <name type="scientific">Austwickia chelonae NBRC 105200</name>
    <dbReference type="NCBI Taxonomy" id="1184607"/>
    <lineage>
        <taxon>Bacteria</taxon>
        <taxon>Bacillati</taxon>
        <taxon>Actinomycetota</taxon>
        <taxon>Actinomycetes</taxon>
        <taxon>Micrococcales</taxon>
        <taxon>Dermatophilaceae</taxon>
        <taxon>Austwickia</taxon>
    </lineage>
</organism>
<dbReference type="EMBL" id="BAGZ01000005">
    <property type="protein sequence ID" value="GAB77362.1"/>
    <property type="molecule type" value="Genomic_DNA"/>
</dbReference>
<dbReference type="GO" id="GO:0008081">
    <property type="term" value="F:phosphoric diester hydrolase activity"/>
    <property type="evidence" value="ECO:0007669"/>
    <property type="project" value="InterPro"/>
</dbReference>
<evidence type="ECO:0000259" key="2">
    <source>
        <dbReference type="PROSITE" id="PS51704"/>
    </source>
</evidence>
<dbReference type="SUPFAM" id="SSF51695">
    <property type="entry name" value="PLC-like phosphodiesterases"/>
    <property type="match status" value="1"/>
</dbReference>